<name>A0A5C4T6S5_9BACL</name>
<dbReference type="InterPro" id="IPR009081">
    <property type="entry name" value="PP-bd_ACP"/>
</dbReference>
<comment type="caution">
    <text evidence="2">The sequence shown here is derived from an EMBL/GenBank/DDBJ whole genome shotgun (WGS) entry which is preliminary data.</text>
</comment>
<dbReference type="OrthoDB" id="1495744at2"/>
<dbReference type="EMBL" id="VDCQ01000030">
    <property type="protein sequence ID" value="TNJ64360.1"/>
    <property type="molecule type" value="Genomic_DNA"/>
</dbReference>
<dbReference type="AlphaFoldDB" id="A0A5C4T6S5"/>
<dbReference type="Pfam" id="PF00550">
    <property type="entry name" value="PP-binding"/>
    <property type="match status" value="1"/>
</dbReference>
<dbReference type="Proteomes" id="UP000307943">
    <property type="component" value="Unassembled WGS sequence"/>
</dbReference>
<dbReference type="PROSITE" id="PS50075">
    <property type="entry name" value="CARRIER"/>
    <property type="match status" value="1"/>
</dbReference>
<evidence type="ECO:0000313" key="2">
    <source>
        <dbReference type="EMBL" id="TNJ64360.1"/>
    </source>
</evidence>
<evidence type="ECO:0000259" key="1">
    <source>
        <dbReference type="PROSITE" id="PS50075"/>
    </source>
</evidence>
<feature type="domain" description="Carrier" evidence="1">
    <location>
        <begin position="1"/>
        <end position="80"/>
    </location>
</feature>
<dbReference type="Gene3D" id="1.10.1200.10">
    <property type="entry name" value="ACP-like"/>
    <property type="match status" value="1"/>
</dbReference>
<protein>
    <submittedName>
        <fullName evidence="2">Acyl carrier protein</fullName>
    </submittedName>
</protein>
<dbReference type="InterPro" id="IPR036736">
    <property type="entry name" value="ACP-like_sf"/>
</dbReference>
<gene>
    <name evidence="2" type="ORF">FE784_20545</name>
</gene>
<sequence length="83" mass="9639">MVNLNIEQLVKKKLKNTLGEKFAPLSYSEDLYAWGFDSFKIVKLIVELEEVFNIAFDEEELLFENFATPGHIIAHVKRKLVLL</sequence>
<evidence type="ECO:0000313" key="3">
    <source>
        <dbReference type="Proteomes" id="UP000307943"/>
    </source>
</evidence>
<organism evidence="2 3">
    <name type="scientific">Paenibacillus hemerocallicola</name>
    <dbReference type="NCBI Taxonomy" id="1172614"/>
    <lineage>
        <taxon>Bacteria</taxon>
        <taxon>Bacillati</taxon>
        <taxon>Bacillota</taxon>
        <taxon>Bacilli</taxon>
        <taxon>Bacillales</taxon>
        <taxon>Paenibacillaceae</taxon>
        <taxon>Paenibacillus</taxon>
    </lineage>
</organism>
<keyword evidence="3" id="KW-1185">Reference proteome</keyword>
<proteinExistence type="predicted"/>
<accession>A0A5C4T6S5</accession>
<dbReference type="SUPFAM" id="SSF47336">
    <property type="entry name" value="ACP-like"/>
    <property type="match status" value="1"/>
</dbReference>
<reference evidence="2 3" key="1">
    <citation type="submission" date="2019-05" db="EMBL/GenBank/DDBJ databases">
        <title>We sequenced the genome of Paenibacillus hemerocallicola KCTC 33185 for further insight into its adaptation and study the phylogeny of Paenibacillus.</title>
        <authorList>
            <person name="Narsing Rao M.P."/>
        </authorList>
    </citation>
    <scope>NUCLEOTIDE SEQUENCE [LARGE SCALE GENOMIC DNA]</scope>
    <source>
        <strain evidence="2 3">KCTC 33185</strain>
    </source>
</reference>